<dbReference type="Gene3D" id="2.60.40.290">
    <property type="match status" value="1"/>
</dbReference>
<dbReference type="AlphaFoldDB" id="A0A3N9X7V7"/>
<dbReference type="SUPFAM" id="SSF49384">
    <property type="entry name" value="Carbohydrate-binding domain"/>
    <property type="match status" value="1"/>
</dbReference>
<evidence type="ECO:0000256" key="1">
    <source>
        <dbReference type="SAM" id="MobiDB-lite"/>
    </source>
</evidence>
<accession>A0A3N9X7V7</accession>
<dbReference type="InterPro" id="IPR008965">
    <property type="entry name" value="CBM2/CBM3_carb-bd_dom_sf"/>
</dbReference>
<dbReference type="PROSITE" id="PS51173">
    <property type="entry name" value="CBM2"/>
    <property type="match status" value="1"/>
</dbReference>
<dbReference type="Proteomes" id="UP000282312">
    <property type="component" value="Unassembled WGS sequence"/>
</dbReference>
<dbReference type="OrthoDB" id="3255194at2"/>
<evidence type="ECO:0000313" key="3">
    <source>
        <dbReference type="EMBL" id="RQX03473.1"/>
    </source>
</evidence>
<organism evidence="3 4">
    <name type="scientific">Micromonospora inaquosa</name>
    <dbReference type="NCBI Taxonomy" id="2203716"/>
    <lineage>
        <taxon>Bacteria</taxon>
        <taxon>Bacillati</taxon>
        <taxon>Actinomycetota</taxon>
        <taxon>Actinomycetes</taxon>
        <taxon>Micromonosporales</taxon>
        <taxon>Micromonosporaceae</taxon>
        <taxon>Micromonospora</taxon>
    </lineage>
</organism>
<feature type="region of interest" description="Disordered" evidence="1">
    <location>
        <begin position="1"/>
        <end position="72"/>
    </location>
</feature>
<keyword evidence="4" id="KW-1185">Reference proteome</keyword>
<feature type="compositionally biased region" description="Low complexity" evidence="1">
    <location>
        <begin position="12"/>
        <end position="38"/>
    </location>
</feature>
<gene>
    <name evidence="3" type="ORF">DLJ59_12380</name>
</gene>
<sequence>MTSPTTVSRFGPASSTPASSKTSRAAAQTTAWAASGATPSRSAHSPGVGPAQSRCASESERSTPPPGKVGCSASVSLNSWTGGFVATVKVTAGSAGTSGWNVSLTLPSGASVTNTWSATASGSTGAVRFTNVDYNGRLVAGQVTEFGFQGTGSGAGMTPICAAS</sequence>
<dbReference type="SMART" id="SM00637">
    <property type="entry name" value="CBD_II"/>
    <property type="match status" value="1"/>
</dbReference>
<evidence type="ECO:0000259" key="2">
    <source>
        <dbReference type="PROSITE" id="PS51173"/>
    </source>
</evidence>
<dbReference type="GO" id="GO:0004553">
    <property type="term" value="F:hydrolase activity, hydrolyzing O-glycosyl compounds"/>
    <property type="evidence" value="ECO:0007669"/>
    <property type="project" value="InterPro"/>
</dbReference>
<name>A0A3N9X7V7_9ACTN</name>
<dbReference type="InterPro" id="IPR012291">
    <property type="entry name" value="CBM2_carb-bd_dom_sf"/>
</dbReference>
<dbReference type="InterPro" id="IPR001919">
    <property type="entry name" value="CBD2"/>
</dbReference>
<protein>
    <recommendedName>
        <fullName evidence="2">CBM2 domain-containing protein</fullName>
    </recommendedName>
</protein>
<dbReference type="GO" id="GO:0030247">
    <property type="term" value="F:polysaccharide binding"/>
    <property type="evidence" value="ECO:0007669"/>
    <property type="project" value="UniProtKB-UniRule"/>
</dbReference>
<feature type="domain" description="CBM2" evidence="2">
    <location>
        <begin position="64"/>
        <end position="164"/>
    </location>
</feature>
<comment type="caution">
    <text evidence="3">The sequence shown here is derived from an EMBL/GenBank/DDBJ whole genome shotgun (WGS) entry which is preliminary data.</text>
</comment>
<reference evidence="3 4" key="1">
    <citation type="submission" date="2018-05" db="EMBL/GenBank/DDBJ databases">
        <title>Micromonospora from Atacama Desert.</title>
        <authorList>
            <person name="Carro L."/>
            <person name="Goodfellow M."/>
            <person name="Klenk H.-P."/>
        </authorList>
    </citation>
    <scope>NUCLEOTIDE SEQUENCE [LARGE SCALE GENOMIC DNA]</scope>
    <source>
        <strain evidence="3 4">LB39</strain>
    </source>
</reference>
<dbReference type="EMBL" id="QGSZ01000190">
    <property type="protein sequence ID" value="RQX03473.1"/>
    <property type="molecule type" value="Genomic_DNA"/>
</dbReference>
<evidence type="ECO:0000313" key="4">
    <source>
        <dbReference type="Proteomes" id="UP000282312"/>
    </source>
</evidence>
<dbReference type="Pfam" id="PF00553">
    <property type="entry name" value="CBM_2"/>
    <property type="match status" value="1"/>
</dbReference>
<dbReference type="GO" id="GO:0005975">
    <property type="term" value="P:carbohydrate metabolic process"/>
    <property type="evidence" value="ECO:0007669"/>
    <property type="project" value="InterPro"/>
</dbReference>
<proteinExistence type="predicted"/>